<protein>
    <submittedName>
        <fullName evidence="1">Uncharacterized protein</fullName>
    </submittedName>
</protein>
<keyword evidence="2" id="KW-1185">Reference proteome</keyword>
<sequence>MAYGLVYERVFNWDISRAGDNYELQVAELRPGIFHEGWIACLTELSISADHLAWAKVVPKFELPNLLDPYSALILSGFNEEEYMNQPAKEDEVIAPEIDPIGDGNGSKMWQLSRLIGMVAGSLREGLKMPI</sequence>
<accession>A0A7J0G781</accession>
<dbReference type="AlphaFoldDB" id="A0A7J0G781"/>
<evidence type="ECO:0000313" key="2">
    <source>
        <dbReference type="Proteomes" id="UP000585474"/>
    </source>
</evidence>
<dbReference type="EMBL" id="BJWL01000018">
    <property type="protein sequence ID" value="GFZ06643.1"/>
    <property type="molecule type" value="Genomic_DNA"/>
</dbReference>
<dbReference type="Proteomes" id="UP000585474">
    <property type="component" value="Unassembled WGS sequence"/>
</dbReference>
<organism evidence="1 2">
    <name type="scientific">Actinidia rufa</name>
    <dbReference type="NCBI Taxonomy" id="165716"/>
    <lineage>
        <taxon>Eukaryota</taxon>
        <taxon>Viridiplantae</taxon>
        <taxon>Streptophyta</taxon>
        <taxon>Embryophyta</taxon>
        <taxon>Tracheophyta</taxon>
        <taxon>Spermatophyta</taxon>
        <taxon>Magnoliopsida</taxon>
        <taxon>eudicotyledons</taxon>
        <taxon>Gunneridae</taxon>
        <taxon>Pentapetalae</taxon>
        <taxon>asterids</taxon>
        <taxon>Ericales</taxon>
        <taxon>Actinidiaceae</taxon>
        <taxon>Actinidia</taxon>
    </lineage>
</organism>
<evidence type="ECO:0000313" key="1">
    <source>
        <dbReference type="EMBL" id="GFZ06643.1"/>
    </source>
</evidence>
<comment type="caution">
    <text evidence="1">The sequence shown here is derived from an EMBL/GenBank/DDBJ whole genome shotgun (WGS) entry which is preliminary data.</text>
</comment>
<proteinExistence type="predicted"/>
<gene>
    <name evidence="1" type="ORF">Acr_18g0008130</name>
</gene>
<name>A0A7J0G781_9ERIC</name>
<reference evidence="1 2" key="1">
    <citation type="submission" date="2019-07" db="EMBL/GenBank/DDBJ databases">
        <title>De Novo Assembly of kiwifruit Actinidia rufa.</title>
        <authorList>
            <person name="Sugita-Konishi S."/>
            <person name="Sato K."/>
            <person name="Mori E."/>
            <person name="Abe Y."/>
            <person name="Kisaki G."/>
            <person name="Hamano K."/>
            <person name="Suezawa K."/>
            <person name="Otani M."/>
            <person name="Fukuda T."/>
            <person name="Manabe T."/>
            <person name="Gomi K."/>
            <person name="Tabuchi M."/>
            <person name="Akimitsu K."/>
            <person name="Kataoka I."/>
        </authorList>
    </citation>
    <scope>NUCLEOTIDE SEQUENCE [LARGE SCALE GENOMIC DNA]</scope>
    <source>
        <strain evidence="2">cv. Fuchu</strain>
    </source>
</reference>